<evidence type="ECO:0000256" key="1">
    <source>
        <dbReference type="PROSITE-ProRule" id="PRU00285"/>
    </source>
</evidence>
<evidence type="ECO:0000256" key="3">
    <source>
        <dbReference type="SAM" id="MobiDB-lite"/>
    </source>
</evidence>
<dbReference type="RefSeq" id="WP_145025886.1">
    <property type="nucleotide sequence ID" value="NZ_CP036271.1"/>
</dbReference>
<dbReference type="SUPFAM" id="SSF49764">
    <property type="entry name" value="HSP20-like chaperones"/>
    <property type="match status" value="1"/>
</dbReference>
<sequence>MSRENDAQVPAVTEMPPPPPERFVCTPPIDIFDNGEGLVLRADLPGVSGETLELQVQDNKLTLFGRVAQQAPDEARLIHQEYRVGDYLRSFILSEDVAHDRISAKLLNGVLEVTLPRAPQTEPRRIQVKTQ</sequence>
<dbReference type="Pfam" id="PF00011">
    <property type="entry name" value="HSP20"/>
    <property type="match status" value="1"/>
</dbReference>
<dbReference type="Gene3D" id="2.60.40.790">
    <property type="match status" value="1"/>
</dbReference>
<dbReference type="EMBL" id="CP036271">
    <property type="protein sequence ID" value="QDT52000.1"/>
    <property type="molecule type" value="Genomic_DNA"/>
</dbReference>
<dbReference type="Proteomes" id="UP000315700">
    <property type="component" value="Chromosome"/>
</dbReference>
<dbReference type="CDD" id="cd06464">
    <property type="entry name" value="ACD_sHsps-like"/>
    <property type="match status" value="1"/>
</dbReference>
<feature type="domain" description="SHSP" evidence="4">
    <location>
        <begin position="20"/>
        <end position="131"/>
    </location>
</feature>
<comment type="similarity">
    <text evidence="1 2">Belongs to the small heat shock protein (HSP20) family.</text>
</comment>
<evidence type="ECO:0000256" key="2">
    <source>
        <dbReference type="RuleBase" id="RU003616"/>
    </source>
</evidence>
<protein>
    <submittedName>
        <fullName evidence="5">Spore protein SP21</fullName>
    </submittedName>
</protein>
<dbReference type="InParanoid" id="A0A517S7A0"/>
<evidence type="ECO:0000313" key="5">
    <source>
        <dbReference type="EMBL" id="QDT52000.1"/>
    </source>
</evidence>
<accession>A0A517S7A0</accession>
<evidence type="ECO:0000259" key="4">
    <source>
        <dbReference type="PROSITE" id="PS01031"/>
    </source>
</evidence>
<dbReference type="PANTHER" id="PTHR11527">
    <property type="entry name" value="HEAT-SHOCK PROTEIN 20 FAMILY MEMBER"/>
    <property type="match status" value="1"/>
</dbReference>
<reference evidence="5 6" key="1">
    <citation type="submission" date="2019-02" db="EMBL/GenBank/DDBJ databases">
        <title>Deep-cultivation of Planctomycetes and their phenomic and genomic characterization uncovers novel biology.</title>
        <authorList>
            <person name="Wiegand S."/>
            <person name="Jogler M."/>
            <person name="Boedeker C."/>
            <person name="Pinto D."/>
            <person name="Vollmers J."/>
            <person name="Rivas-Marin E."/>
            <person name="Kohn T."/>
            <person name="Peeters S.H."/>
            <person name="Heuer A."/>
            <person name="Rast P."/>
            <person name="Oberbeckmann S."/>
            <person name="Bunk B."/>
            <person name="Jeske O."/>
            <person name="Meyerdierks A."/>
            <person name="Storesund J.E."/>
            <person name="Kallscheuer N."/>
            <person name="Luecker S."/>
            <person name="Lage O.M."/>
            <person name="Pohl T."/>
            <person name="Merkel B.J."/>
            <person name="Hornburger P."/>
            <person name="Mueller R.-W."/>
            <person name="Bruemmer F."/>
            <person name="Labrenz M."/>
            <person name="Spormann A.M."/>
            <person name="Op den Camp H."/>
            <person name="Overmann J."/>
            <person name="Amann R."/>
            <person name="Jetten M.S.M."/>
            <person name="Mascher T."/>
            <person name="Medema M.H."/>
            <person name="Devos D.P."/>
            <person name="Kaster A.-K."/>
            <person name="Ovreas L."/>
            <person name="Rohde M."/>
            <person name="Galperin M.Y."/>
            <person name="Jogler C."/>
        </authorList>
    </citation>
    <scope>NUCLEOTIDE SEQUENCE [LARGE SCALE GENOMIC DNA]</scope>
    <source>
        <strain evidence="5 6">Pan44</strain>
    </source>
</reference>
<feature type="region of interest" description="Disordered" evidence="3">
    <location>
        <begin position="1"/>
        <end position="21"/>
    </location>
</feature>
<name>A0A517S7A0_9PLAN</name>
<dbReference type="OrthoDB" id="9792695at2"/>
<dbReference type="InterPro" id="IPR031107">
    <property type="entry name" value="Small_HSP"/>
</dbReference>
<keyword evidence="6" id="KW-1185">Reference proteome</keyword>
<evidence type="ECO:0000313" key="6">
    <source>
        <dbReference type="Proteomes" id="UP000315700"/>
    </source>
</evidence>
<organism evidence="5 6">
    <name type="scientific">Caulifigura coniformis</name>
    <dbReference type="NCBI Taxonomy" id="2527983"/>
    <lineage>
        <taxon>Bacteria</taxon>
        <taxon>Pseudomonadati</taxon>
        <taxon>Planctomycetota</taxon>
        <taxon>Planctomycetia</taxon>
        <taxon>Planctomycetales</taxon>
        <taxon>Planctomycetaceae</taxon>
        <taxon>Caulifigura</taxon>
    </lineage>
</organism>
<gene>
    <name evidence="5" type="primary">hspA_2</name>
    <name evidence="5" type="ORF">Pan44_00060</name>
</gene>
<proteinExistence type="inferred from homology"/>
<dbReference type="InterPro" id="IPR008978">
    <property type="entry name" value="HSP20-like_chaperone"/>
</dbReference>
<dbReference type="KEGG" id="ccos:Pan44_00060"/>
<dbReference type="PROSITE" id="PS01031">
    <property type="entry name" value="SHSP"/>
    <property type="match status" value="1"/>
</dbReference>
<dbReference type="InterPro" id="IPR002068">
    <property type="entry name" value="A-crystallin/Hsp20_dom"/>
</dbReference>
<dbReference type="AlphaFoldDB" id="A0A517S7A0"/>